<name>Q6L0F9_PICTO</name>
<dbReference type="EMBL" id="AE017261">
    <property type="protein sequence ID" value="AAT43543.1"/>
    <property type="molecule type" value="Genomic_DNA"/>
</dbReference>
<protein>
    <recommendedName>
        <fullName evidence="2">MEMO1 family protein PTO0958</fullName>
    </recommendedName>
</protein>
<evidence type="ECO:0000256" key="1">
    <source>
        <dbReference type="ARBA" id="ARBA00006315"/>
    </source>
</evidence>
<evidence type="ECO:0000256" key="2">
    <source>
        <dbReference type="HAMAP-Rule" id="MF_00055"/>
    </source>
</evidence>
<dbReference type="GeneID" id="2844176"/>
<dbReference type="HAMAP" id="MF_00055">
    <property type="entry name" value="MEMO1"/>
    <property type="match status" value="1"/>
</dbReference>
<reference evidence="3 4" key="1">
    <citation type="journal article" date="2004" name="Proc. Natl. Acad. Sci. U.S.A.">
        <title>Genome sequence of Picrophilus torridus and its implications for life around pH 0.</title>
        <authorList>
            <person name="Futterer O."/>
            <person name="Angelov A."/>
            <person name="Liesegang H."/>
            <person name="Gottschalk G."/>
            <person name="Schleper C."/>
            <person name="Schepers B."/>
            <person name="Dock C."/>
            <person name="Antranikian G."/>
            <person name="Liebl W."/>
        </authorList>
    </citation>
    <scope>NUCLEOTIDE SEQUENCE [LARGE SCALE GENOMIC DNA]</scope>
    <source>
        <strain evidence="4">ATCC 700027 / DSM 9790 / JCM 10055 / NBRC 100828</strain>
    </source>
</reference>
<dbReference type="RefSeq" id="WP_011177759.1">
    <property type="nucleotide sequence ID" value="NC_005877.1"/>
</dbReference>
<dbReference type="NCBIfam" id="TIGR04336">
    <property type="entry name" value="AmmeMemoSam_B"/>
    <property type="match status" value="1"/>
</dbReference>
<dbReference type="CDD" id="cd07361">
    <property type="entry name" value="MEMO_like"/>
    <property type="match status" value="1"/>
</dbReference>
<dbReference type="InterPro" id="IPR002737">
    <property type="entry name" value="MEMO1_fam"/>
</dbReference>
<gene>
    <name evidence="3" type="ordered locus">PTO0958</name>
</gene>
<organism evidence="3 4">
    <name type="scientific">Picrophilus torridus (strain ATCC 700027 / DSM 9790 / JCM 10055 / NBRC 100828 / KAW 2/3)</name>
    <dbReference type="NCBI Taxonomy" id="1122961"/>
    <lineage>
        <taxon>Archaea</taxon>
        <taxon>Methanobacteriati</taxon>
        <taxon>Thermoplasmatota</taxon>
        <taxon>Thermoplasmata</taxon>
        <taxon>Thermoplasmatales</taxon>
        <taxon>Picrophilaceae</taxon>
        <taxon>Picrophilus</taxon>
    </lineage>
</organism>
<dbReference type="PANTHER" id="PTHR11060">
    <property type="entry name" value="PROTEIN MEMO1"/>
    <property type="match status" value="1"/>
</dbReference>
<dbReference type="Gene3D" id="3.40.830.10">
    <property type="entry name" value="LigB-like"/>
    <property type="match status" value="1"/>
</dbReference>
<comment type="similarity">
    <text evidence="1 2">Belongs to the MEMO1 family.</text>
</comment>
<dbReference type="KEGG" id="pto:PTO0958"/>
<dbReference type="PANTHER" id="PTHR11060:SF0">
    <property type="entry name" value="PROTEIN MEMO1"/>
    <property type="match status" value="1"/>
</dbReference>
<evidence type="ECO:0000313" key="3">
    <source>
        <dbReference type="EMBL" id="AAT43543.1"/>
    </source>
</evidence>
<dbReference type="HOGENOM" id="CLU_038085_2_0_2"/>
<evidence type="ECO:0000313" key="4">
    <source>
        <dbReference type="Proteomes" id="UP000000438"/>
    </source>
</evidence>
<dbReference type="PaxDb" id="263820-PTO0958"/>
<accession>Q6L0F9</accession>
<dbReference type="STRING" id="263820.PTO0958"/>
<dbReference type="InParanoid" id="Q6L0F9"/>
<dbReference type="eggNOG" id="arCOG01728">
    <property type="taxonomic scope" value="Archaea"/>
</dbReference>
<dbReference type="Proteomes" id="UP000000438">
    <property type="component" value="Chromosome"/>
</dbReference>
<dbReference type="AlphaFoldDB" id="Q6L0F9"/>
<dbReference type="NCBIfam" id="NF001987">
    <property type="entry name" value="PRK00782.1"/>
    <property type="match status" value="1"/>
</dbReference>
<dbReference type="Pfam" id="PF01875">
    <property type="entry name" value="Memo"/>
    <property type="match status" value="1"/>
</dbReference>
<proteinExistence type="inferred from homology"/>
<sequence>MIRDPYVAGAFYPDSESELLNYFKNLEPERFDIKFNKILGVVVPHAGYEYSGKIAWASYSILKEYNARRFLIIGPNHYGYPFYPAIYSNGSWRTPLGDSIIDNELSEQLIMKSGIIKNDPETHSTEHSIEVQLPFLQYIFKNQFTFVPLILGDQSYEISRDLGETILSLDRIPLIIASSDLNHYESYDKNNEKDEIIINDIINLRIKDFFNDIYKYRITACGFGAIAVLMYITKKNHGKIALLRHANSGDASGDRKRVVGYAAMLAYS</sequence>
<dbReference type="FunCoup" id="Q6L0F9">
    <property type="interactions" value="57"/>
</dbReference>